<feature type="compositionally biased region" description="Polar residues" evidence="2">
    <location>
        <begin position="226"/>
        <end position="237"/>
    </location>
</feature>
<dbReference type="AlphaFoldDB" id="A0A814NIN0"/>
<evidence type="ECO:0000256" key="1">
    <source>
        <dbReference type="SAM" id="Coils"/>
    </source>
</evidence>
<evidence type="ECO:0000313" key="5">
    <source>
        <dbReference type="Proteomes" id="UP000663829"/>
    </source>
</evidence>
<organism evidence="3 5">
    <name type="scientific">Didymodactylos carnosus</name>
    <dbReference type="NCBI Taxonomy" id="1234261"/>
    <lineage>
        <taxon>Eukaryota</taxon>
        <taxon>Metazoa</taxon>
        <taxon>Spiralia</taxon>
        <taxon>Gnathifera</taxon>
        <taxon>Rotifera</taxon>
        <taxon>Eurotatoria</taxon>
        <taxon>Bdelloidea</taxon>
        <taxon>Philodinida</taxon>
        <taxon>Philodinidae</taxon>
        <taxon>Didymodactylos</taxon>
    </lineage>
</organism>
<gene>
    <name evidence="3" type="ORF">GPM918_LOCUS18313</name>
    <name evidence="4" type="ORF">SRO942_LOCUS18310</name>
</gene>
<feature type="non-terminal residue" evidence="3">
    <location>
        <position position="237"/>
    </location>
</feature>
<dbReference type="EMBL" id="CAJNOQ010005259">
    <property type="protein sequence ID" value="CAF1092072.1"/>
    <property type="molecule type" value="Genomic_DNA"/>
</dbReference>
<feature type="region of interest" description="Disordered" evidence="2">
    <location>
        <begin position="218"/>
        <end position="237"/>
    </location>
</feature>
<proteinExistence type="predicted"/>
<dbReference type="EMBL" id="CAJOBC010005259">
    <property type="protein sequence ID" value="CAF3857550.1"/>
    <property type="molecule type" value="Genomic_DNA"/>
</dbReference>
<dbReference type="Proteomes" id="UP000681722">
    <property type="component" value="Unassembled WGS sequence"/>
</dbReference>
<keyword evidence="5" id="KW-1185">Reference proteome</keyword>
<dbReference type="Proteomes" id="UP000663829">
    <property type="component" value="Unassembled WGS sequence"/>
</dbReference>
<evidence type="ECO:0000256" key="2">
    <source>
        <dbReference type="SAM" id="MobiDB-lite"/>
    </source>
</evidence>
<evidence type="ECO:0000313" key="4">
    <source>
        <dbReference type="EMBL" id="CAF3857550.1"/>
    </source>
</evidence>
<reference evidence="3" key="1">
    <citation type="submission" date="2021-02" db="EMBL/GenBank/DDBJ databases">
        <authorList>
            <person name="Nowell W R."/>
        </authorList>
    </citation>
    <scope>NUCLEOTIDE SEQUENCE</scope>
</reference>
<feature type="coiled-coil region" evidence="1">
    <location>
        <begin position="80"/>
        <end position="107"/>
    </location>
</feature>
<sequence>SVNSDPLLAAHFPRITVSPTLPITSLANTASSNTISSIIDANDNNYNVTTTVIPENATFNDISSLIVHYGKPTRQIYDMLIKQNDVIEQINKKLDSIRREQTNLRRLVAAIVAEPVNNLCNPTVVDADGFSPLNIPKSATLNGYAIKVAKKFFTHAELLTACLEDYHGEEQLIPLKKEKIDKLKHNEFDEYWLMAGRRKLTQFLYDYRYKSEIDIQMQNKEKNSRQSKQQRQPTPAN</sequence>
<accession>A0A814NIN0</accession>
<keyword evidence="1" id="KW-0175">Coiled coil</keyword>
<name>A0A814NIN0_9BILA</name>
<comment type="caution">
    <text evidence="3">The sequence shown here is derived from an EMBL/GenBank/DDBJ whole genome shotgun (WGS) entry which is preliminary data.</text>
</comment>
<evidence type="ECO:0000313" key="3">
    <source>
        <dbReference type="EMBL" id="CAF1092072.1"/>
    </source>
</evidence>
<protein>
    <submittedName>
        <fullName evidence="3">Uncharacterized protein</fullName>
    </submittedName>
</protein>